<keyword evidence="2" id="KW-1185">Reference proteome</keyword>
<name>A0A511QIG8_9VIBR</name>
<accession>A0A511QIG8</accession>
<evidence type="ECO:0000313" key="1">
    <source>
        <dbReference type="EMBL" id="GEM77081.1"/>
    </source>
</evidence>
<sequence length="79" mass="8954">MGILRLDSIDLDCKLHLLYIDKAQSMNKVLKFSSLLALETMITSLILVYHEVANKKLSLLGKHISEIGIVHRSRIIPLK</sequence>
<organism evidence="1 2">
    <name type="scientific">Vibrio sagamiensis NBRC 104589</name>
    <dbReference type="NCBI Taxonomy" id="1219064"/>
    <lineage>
        <taxon>Bacteria</taxon>
        <taxon>Pseudomonadati</taxon>
        <taxon>Pseudomonadota</taxon>
        <taxon>Gammaproteobacteria</taxon>
        <taxon>Vibrionales</taxon>
        <taxon>Vibrionaceae</taxon>
        <taxon>Vibrio</taxon>
    </lineage>
</organism>
<proteinExistence type="predicted"/>
<evidence type="ECO:0000313" key="2">
    <source>
        <dbReference type="Proteomes" id="UP000321922"/>
    </source>
</evidence>
<gene>
    <name evidence="1" type="ORF">VSA01S_31930</name>
</gene>
<dbReference type="AlphaFoldDB" id="A0A511QIG8"/>
<comment type="caution">
    <text evidence="1">The sequence shown here is derived from an EMBL/GenBank/DDBJ whole genome shotgun (WGS) entry which is preliminary data.</text>
</comment>
<protein>
    <submittedName>
        <fullName evidence="1">Uncharacterized protein</fullName>
    </submittedName>
</protein>
<dbReference type="Proteomes" id="UP000321922">
    <property type="component" value="Unassembled WGS sequence"/>
</dbReference>
<dbReference type="EMBL" id="BJXJ01000039">
    <property type="protein sequence ID" value="GEM77081.1"/>
    <property type="molecule type" value="Genomic_DNA"/>
</dbReference>
<reference evidence="1 2" key="1">
    <citation type="submission" date="2019-07" db="EMBL/GenBank/DDBJ databases">
        <title>Whole genome shotgun sequence of Vibrio sagamiensis NBRC 104589.</title>
        <authorList>
            <person name="Hosoyama A."/>
            <person name="Uohara A."/>
            <person name="Ohji S."/>
            <person name="Ichikawa N."/>
        </authorList>
    </citation>
    <scope>NUCLEOTIDE SEQUENCE [LARGE SCALE GENOMIC DNA]</scope>
    <source>
        <strain evidence="1 2">NBRC 104589</strain>
    </source>
</reference>